<dbReference type="EMBL" id="JARBHB010000003">
    <property type="protein sequence ID" value="KAJ8889657.1"/>
    <property type="molecule type" value="Genomic_DNA"/>
</dbReference>
<comment type="caution">
    <text evidence="1">The sequence shown here is derived from an EMBL/GenBank/DDBJ whole genome shotgun (WGS) entry which is preliminary data.</text>
</comment>
<dbReference type="InterPro" id="IPR017853">
    <property type="entry name" value="GH"/>
</dbReference>
<gene>
    <name evidence="1" type="ORF">PR048_009158</name>
</gene>
<evidence type="ECO:0000313" key="1">
    <source>
        <dbReference type="EMBL" id="KAJ8889657.1"/>
    </source>
</evidence>
<dbReference type="Proteomes" id="UP001159363">
    <property type="component" value="Chromosome 3"/>
</dbReference>
<proteinExistence type="predicted"/>
<dbReference type="SUPFAM" id="SSF51445">
    <property type="entry name" value="(Trans)glycosidases"/>
    <property type="match status" value="1"/>
</dbReference>
<evidence type="ECO:0000313" key="2">
    <source>
        <dbReference type="Proteomes" id="UP001159363"/>
    </source>
</evidence>
<protein>
    <submittedName>
        <fullName evidence="1">Uncharacterized protein</fullName>
    </submittedName>
</protein>
<dbReference type="Gene3D" id="3.20.20.80">
    <property type="entry name" value="Glycosidases"/>
    <property type="match status" value="1"/>
</dbReference>
<name>A0ABQ9HZH1_9NEOP</name>
<reference evidence="1 2" key="1">
    <citation type="submission" date="2023-02" db="EMBL/GenBank/DDBJ databases">
        <title>LHISI_Scaffold_Assembly.</title>
        <authorList>
            <person name="Stuart O.P."/>
            <person name="Cleave R."/>
            <person name="Magrath M.J.L."/>
            <person name="Mikheyev A.S."/>
        </authorList>
    </citation>
    <scope>NUCLEOTIDE SEQUENCE [LARGE SCALE GENOMIC DNA]</scope>
    <source>
        <strain evidence="1">Daus_M_001</strain>
        <tissue evidence="1">Leg muscle</tissue>
    </source>
</reference>
<sequence>MSKELVGWFAHPIFSKEGDYPPVMKERIAANSKAEGFSRSRLPEFGEHWVNYIKGLTVYLRHNPSLTFGHYPLKNHSSDK</sequence>
<accession>A0ABQ9HZH1</accession>
<keyword evidence="2" id="KW-1185">Reference proteome</keyword>
<organism evidence="1 2">
    <name type="scientific">Dryococelus australis</name>
    <dbReference type="NCBI Taxonomy" id="614101"/>
    <lineage>
        <taxon>Eukaryota</taxon>
        <taxon>Metazoa</taxon>
        <taxon>Ecdysozoa</taxon>
        <taxon>Arthropoda</taxon>
        <taxon>Hexapoda</taxon>
        <taxon>Insecta</taxon>
        <taxon>Pterygota</taxon>
        <taxon>Neoptera</taxon>
        <taxon>Polyneoptera</taxon>
        <taxon>Phasmatodea</taxon>
        <taxon>Verophasmatodea</taxon>
        <taxon>Anareolatae</taxon>
        <taxon>Phasmatidae</taxon>
        <taxon>Eurycanthinae</taxon>
        <taxon>Dryococelus</taxon>
    </lineage>
</organism>